<feature type="transmembrane region" description="Helical" evidence="1">
    <location>
        <begin position="43"/>
        <end position="61"/>
    </location>
</feature>
<name>A6P1B4_9FIRM</name>
<reference evidence="2 3" key="2">
    <citation type="submission" date="2007-06" db="EMBL/GenBank/DDBJ databases">
        <title>Draft genome sequence of Pseudoflavonifractor capillosus ATCC 29799.</title>
        <authorList>
            <person name="Sudarsanam P."/>
            <person name="Ley R."/>
            <person name="Guruge J."/>
            <person name="Turnbaugh P.J."/>
            <person name="Mahowald M."/>
            <person name="Liep D."/>
            <person name="Gordon J."/>
        </authorList>
    </citation>
    <scope>NUCLEOTIDE SEQUENCE [LARGE SCALE GENOMIC DNA]</scope>
    <source>
        <strain evidence="2 3">ATCC 29799</strain>
    </source>
</reference>
<dbReference type="Proteomes" id="UP000003639">
    <property type="component" value="Unassembled WGS sequence"/>
</dbReference>
<dbReference type="EMBL" id="AAXG02000047">
    <property type="protein sequence ID" value="EDM97806.1"/>
    <property type="molecule type" value="Genomic_DNA"/>
</dbReference>
<organism evidence="2 3">
    <name type="scientific">Pseudoflavonifractor capillosus ATCC 29799</name>
    <dbReference type="NCBI Taxonomy" id="411467"/>
    <lineage>
        <taxon>Bacteria</taxon>
        <taxon>Bacillati</taxon>
        <taxon>Bacillota</taxon>
        <taxon>Clostridia</taxon>
        <taxon>Eubacteriales</taxon>
        <taxon>Oscillospiraceae</taxon>
        <taxon>Pseudoflavonifractor</taxon>
    </lineage>
</organism>
<keyword evidence="1" id="KW-1133">Transmembrane helix</keyword>
<dbReference type="STRING" id="411467.BACCAP_04281"/>
<keyword evidence="1" id="KW-0472">Membrane</keyword>
<accession>A6P1B4</accession>
<dbReference type="RefSeq" id="WP_006574757.1">
    <property type="nucleotide sequence ID" value="NZ_AAXG02000047.1"/>
</dbReference>
<sequence>MATTKLAKSGLSVWVALVTAVIGLVVYLVTSFTGYLAGSATNPAPIVCTVIAIVLAVVLAAAGDKLGGGVLDLAVLATTALLIASFALFALSRVSLVADVYFIPVNYPAAEETALNISIVGLVSYLVSIVAMIAACFSGKLSRD</sequence>
<evidence type="ECO:0000313" key="3">
    <source>
        <dbReference type="Proteomes" id="UP000003639"/>
    </source>
</evidence>
<feature type="transmembrane region" description="Helical" evidence="1">
    <location>
        <begin position="12"/>
        <end position="37"/>
    </location>
</feature>
<dbReference type="eggNOG" id="ENOG503403B">
    <property type="taxonomic scope" value="Bacteria"/>
</dbReference>
<keyword evidence="3" id="KW-1185">Reference proteome</keyword>
<feature type="transmembrane region" description="Helical" evidence="1">
    <location>
        <begin position="114"/>
        <end position="137"/>
    </location>
</feature>
<protein>
    <recommendedName>
        <fullName evidence="4">Sodium:proton antiporter</fullName>
    </recommendedName>
</protein>
<comment type="caution">
    <text evidence="2">The sequence shown here is derived from an EMBL/GenBank/DDBJ whole genome shotgun (WGS) entry which is preliminary data.</text>
</comment>
<keyword evidence="1" id="KW-0812">Transmembrane</keyword>
<evidence type="ECO:0000256" key="1">
    <source>
        <dbReference type="SAM" id="Phobius"/>
    </source>
</evidence>
<evidence type="ECO:0000313" key="2">
    <source>
        <dbReference type="EMBL" id="EDM97806.1"/>
    </source>
</evidence>
<proteinExistence type="predicted"/>
<gene>
    <name evidence="2" type="ORF">BACCAP_04281</name>
</gene>
<reference evidence="2 3" key="1">
    <citation type="submission" date="2007-04" db="EMBL/GenBank/DDBJ databases">
        <authorList>
            <person name="Fulton L."/>
            <person name="Clifton S."/>
            <person name="Fulton B."/>
            <person name="Xu J."/>
            <person name="Minx P."/>
            <person name="Pepin K.H."/>
            <person name="Johnson M."/>
            <person name="Thiruvilangam P."/>
            <person name="Bhonagiri V."/>
            <person name="Nash W.E."/>
            <person name="Mardis E.R."/>
            <person name="Wilson R.K."/>
        </authorList>
    </citation>
    <scope>NUCLEOTIDE SEQUENCE [LARGE SCALE GENOMIC DNA]</scope>
    <source>
        <strain evidence="2 3">ATCC 29799</strain>
    </source>
</reference>
<dbReference type="AlphaFoldDB" id="A6P1B4"/>
<evidence type="ECO:0008006" key="4">
    <source>
        <dbReference type="Google" id="ProtNLM"/>
    </source>
</evidence>
<feature type="transmembrane region" description="Helical" evidence="1">
    <location>
        <begin position="73"/>
        <end position="94"/>
    </location>
</feature>
<dbReference type="OrthoDB" id="3240030at2"/>